<organism evidence="1 2">
    <name type="scientific">Lentzea rhizosphaerae</name>
    <dbReference type="NCBI Taxonomy" id="2041025"/>
    <lineage>
        <taxon>Bacteria</taxon>
        <taxon>Bacillati</taxon>
        <taxon>Actinomycetota</taxon>
        <taxon>Actinomycetes</taxon>
        <taxon>Pseudonocardiales</taxon>
        <taxon>Pseudonocardiaceae</taxon>
        <taxon>Lentzea</taxon>
    </lineage>
</organism>
<gene>
    <name evidence="1" type="ORF">ACFOWZ_25310</name>
</gene>
<evidence type="ECO:0000313" key="1">
    <source>
        <dbReference type="EMBL" id="MFC3894812.1"/>
    </source>
</evidence>
<evidence type="ECO:0000313" key="2">
    <source>
        <dbReference type="Proteomes" id="UP001595690"/>
    </source>
</evidence>
<keyword evidence="2" id="KW-1185">Reference proteome</keyword>
<proteinExistence type="predicted"/>
<evidence type="ECO:0008006" key="3">
    <source>
        <dbReference type="Google" id="ProtNLM"/>
    </source>
</evidence>
<dbReference type="RefSeq" id="WP_382376364.1">
    <property type="nucleotide sequence ID" value="NZ_JBHRZI010000021.1"/>
</dbReference>
<accession>A0ABV8BYI9</accession>
<protein>
    <recommendedName>
        <fullName evidence="3">ABC transport system ATP-binding protein</fullName>
    </recommendedName>
</protein>
<sequence>MIATHEQHVAQRCDRLVRMRDGQVVGDVAVTPGSPGLLADAVELRT</sequence>
<dbReference type="EMBL" id="JBHRZI010000021">
    <property type="protein sequence ID" value="MFC3894812.1"/>
    <property type="molecule type" value="Genomic_DNA"/>
</dbReference>
<comment type="caution">
    <text evidence="1">The sequence shown here is derived from an EMBL/GenBank/DDBJ whole genome shotgun (WGS) entry which is preliminary data.</text>
</comment>
<name>A0ABV8BYI9_9PSEU</name>
<reference evidence="2" key="1">
    <citation type="journal article" date="2019" name="Int. J. Syst. Evol. Microbiol.">
        <title>The Global Catalogue of Microorganisms (GCM) 10K type strain sequencing project: providing services to taxonomists for standard genome sequencing and annotation.</title>
        <authorList>
            <consortium name="The Broad Institute Genomics Platform"/>
            <consortium name="The Broad Institute Genome Sequencing Center for Infectious Disease"/>
            <person name="Wu L."/>
            <person name="Ma J."/>
        </authorList>
    </citation>
    <scope>NUCLEOTIDE SEQUENCE [LARGE SCALE GENOMIC DNA]</scope>
    <source>
        <strain evidence="2">CGMCC 4.7405</strain>
    </source>
</reference>
<dbReference type="Proteomes" id="UP001595690">
    <property type="component" value="Unassembled WGS sequence"/>
</dbReference>